<evidence type="ECO:0000313" key="4">
    <source>
        <dbReference type="Proteomes" id="UP000177141"/>
    </source>
</evidence>
<accession>A0A1F7IR36</accession>
<organism evidence="3 4">
    <name type="scientific">Candidatus Roizmanbacteria bacterium RIFCSPLOWO2_01_FULL_38_12</name>
    <dbReference type="NCBI Taxonomy" id="1802061"/>
    <lineage>
        <taxon>Bacteria</taxon>
        <taxon>Candidatus Roizmaniibacteriota</taxon>
    </lineage>
</organism>
<dbReference type="EMBL" id="MGAL01000048">
    <property type="protein sequence ID" value="OGK45827.1"/>
    <property type="molecule type" value="Genomic_DNA"/>
</dbReference>
<sequence length="398" mass="46503">MTGKKIAIVYDWLDKWGGVERVLLTFHEMFPEADWFTSYVDEKKATWIYDLRFKNSKIHTSFIQKLPSFIKNNRILSLPFYSYAFESFDFSHYDLLISITSSFAKGIITKPGTQHICYLLTPTRWLWSQHDIYTKNWIPAFAGMTSPYMSKLREWDYVAAQRPDRIISISKNVAQRCEKYYRRESEILYPPFDIDYWSGLKNSLNCHPELARLAETSPKLISGSKEIPDQVRNDIHENYYLAVSRLEPYKMVDLVIEFFNERKEQLIIVGTGSQKPKLQNLAGKNIRFFENITDLELAQLYSNAKALIMLQEEDFGYVALEAQFFGCPVIAYLGGGALETVSEKMSGIFFDKQTTSALRDGFERFMKVSYNRKVNVKFFEKFSKIKFIDSFKNNVSRL</sequence>
<evidence type="ECO:0000259" key="2">
    <source>
        <dbReference type="Pfam" id="PF00534"/>
    </source>
</evidence>
<dbReference type="InterPro" id="IPR001296">
    <property type="entry name" value="Glyco_trans_1"/>
</dbReference>
<dbReference type="GO" id="GO:0016757">
    <property type="term" value="F:glycosyltransferase activity"/>
    <property type="evidence" value="ECO:0007669"/>
    <property type="project" value="InterPro"/>
</dbReference>
<dbReference type="SUPFAM" id="SSF53756">
    <property type="entry name" value="UDP-Glycosyltransferase/glycogen phosphorylase"/>
    <property type="match status" value="1"/>
</dbReference>
<proteinExistence type="predicted"/>
<dbReference type="AlphaFoldDB" id="A0A1F7IR36"/>
<protein>
    <recommendedName>
        <fullName evidence="2">Glycosyl transferase family 1 domain-containing protein</fullName>
    </recommendedName>
</protein>
<comment type="caution">
    <text evidence="3">The sequence shown here is derived from an EMBL/GenBank/DDBJ whole genome shotgun (WGS) entry which is preliminary data.</text>
</comment>
<feature type="domain" description="Glycosyl transferase family 1" evidence="2">
    <location>
        <begin position="226"/>
        <end position="368"/>
    </location>
</feature>
<dbReference type="Pfam" id="PF00534">
    <property type="entry name" value="Glycos_transf_1"/>
    <property type="match status" value="1"/>
</dbReference>
<dbReference type="STRING" id="1802061.A3A93_01270"/>
<reference evidence="3 4" key="1">
    <citation type="journal article" date="2016" name="Nat. Commun.">
        <title>Thousands of microbial genomes shed light on interconnected biogeochemical processes in an aquifer system.</title>
        <authorList>
            <person name="Anantharaman K."/>
            <person name="Brown C.T."/>
            <person name="Hug L.A."/>
            <person name="Sharon I."/>
            <person name="Castelle C.J."/>
            <person name="Probst A.J."/>
            <person name="Thomas B.C."/>
            <person name="Singh A."/>
            <person name="Wilkins M.J."/>
            <person name="Karaoz U."/>
            <person name="Brodie E.L."/>
            <person name="Williams K.H."/>
            <person name="Hubbard S.S."/>
            <person name="Banfield J.F."/>
        </authorList>
    </citation>
    <scope>NUCLEOTIDE SEQUENCE [LARGE SCALE GENOMIC DNA]</scope>
</reference>
<evidence type="ECO:0000256" key="1">
    <source>
        <dbReference type="ARBA" id="ARBA00022679"/>
    </source>
</evidence>
<dbReference type="Proteomes" id="UP000177141">
    <property type="component" value="Unassembled WGS sequence"/>
</dbReference>
<evidence type="ECO:0000313" key="3">
    <source>
        <dbReference type="EMBL" id="OGK45827.1"/>
    </source>
</evidence>
<dbReference type="PANTHER" id="PTHR46401:SF2">
    <property type="entry name" value="GLYCOSYLTRANSFERASE WBBK-RELATED"/>
    <property type="match status" value="1"/>
</dbReference>
<keyword evidence="1" id="KW-0808">Transferase</keyword>
<name>A0A1F7IR36_9BACT</name>
<dbReference type="Gene3D" id="3.40.50.2000">
    <property type="entry name" value="Glycogen Phosphorylase B"/>
    <property type="match status" value="2"/>
</dbReference>
<dbReference type="PANTHER" id="PTHR46401">
    <property type="entry name" value="GLYCOSYLTRANSFERASE WBBK-RELATED"/>
    <property type="match status" value="1"/>
</dbReference>
<gene>
    <name evidence="3" type="ORF">A3A93_01270</name>
</gene>